<sequence>MKIKIHDRLATLSSSRFLNVLSAEFSRLVFRRRKMLKELMSIYKIDLDVQAENRILPTECTCTSVTTIAGLHLPDPRSLIGHPEFETSTAAGYVVHFLIVVSQILNTSLRFPVVFQASRSMVINPITTEMLVALEGLGHLNGNIAQLRSDCGLGTPNKYSTLENLHSLIIHLTTEEYAFHYVARINCYFIAATLCDFCTAFFAFIPCL</sequence>
<proteinExistence type="predicted"/>
<dbReference type="GO" id="GO:0005768">
    <property type="term" value="C:endosome"/>
    <property type="evidence" value="ECO:0007669"/>
    <property type="project" value="TreeGrafter"/>
</dbReference>
<name>A0A0N5AMX7_9BILA</name>
<dbReference type="PANTHER" id="PTHR15157:SF5">
    <property type="entry name" value="UV RADIATION RESISTANCE-ASSOCIATED GENE PROTEIN"/>
    <property type="match status" value="1"/>
</dbReference>
<keyword evidence="2" id="KW-1185">Reference proteome</keyword>
<organism evidence="2 3">
    <name type="scientific">Syphacia muris</name>
    <dbReference type="NCBI Taxonomy" id="451379"/>
    <lineage>
        <taxon>Eukaryota</taxon>
        <taxon>Metazoa</taxon>
        <taxon>Ecdysozoa</taxon>
        <taxon>Nematoda</taxon>
        <taxon>Chromadorea</taxon>
        <taxon>Rhabditida</taxon>
        <taxon>Spirurina</taxon>
        <taxon>Oxyuridomorpha</taxon>
        <taxon>Oxyuroidea</taxon>
        <taxon>Oxyuridae</taxon>
        <taxon>Syphacia</taxon>
    </lineage>
</organism>
<dbReference type="WBParaSite" id="SMUV_0000595001-mRNA-1">
    <property type="protein sequence ID" value="SMUV_0000595001-mRNA-1"/>
    <property type="gene ID" value="SMUV_0000595001"/>
</dbReference>
<dbReference type="STRING" id="451379.A0A0N5AMX7"/>
<reference evidence="3" key="1">
    <citation type="submission" date="2017-02" db="UniProtKB">
        <authorList>
            <consortium name="WormBaseParasite"/>
        </authorList>
    </citation>
    <scope>IDENTIFICATION</scope>
</reference>
<dbReference type="GO" id="GO:0000149">
    <property type="term" value="F:SNARE binding"/>
    <property type="evidence" value="ECO:0007669"/>
    <property type="project" value="TreeGrafter"/>
</dbReference>
<protein>
    <submittedName>
        <fullName evidence="3">Uncharacterized protein</fullName>
    </submittedName>
</protein>
<dbReference type="GO" id="GO:0000323">
    <property type="term" value="C:lytic vacuole"/>
    <property type="evidence" value="ECO:0007669"/>
    <property type="project" value="TreeGrafter"/>
</dbReference>
<dbReference type="Proteomes" id="UP000046393">
    <property type="component" value="Unplaced"/>
</dbReference>
<evidence type="ECO:0000313" key="2">
    <source>
        <dbReference type="Proteomes" id="UP000046393"/>
    </source>
</evidence>
<dbReference type="AlphaFoldDB" id="A0A0N5AMX7"/>
<accession>A0A0N5AMX7</accession>
<keyword evidence="1" id="KW-0175">Coiled coil</keyword>
<evidence type="ECO:0000256" key="1">
    <source>
        <dbReference type="ARBA" id="ARBA00023054"/>
    </source>
</evidence>
<evidence type="ECO:0000313" key="3">
    <source>
        <dbReference type="WBParaSite" id="SMUV_0000595001-mRNA-1"/>
    </source>
</evidence>
<dbReference type="GO" id="GO:0035493">
    <property type="term" value="P:SNARE complex assembly"/>
    <property type="evidence" value="ECO:0007669"/>
    <property type="project" value="TreeGrafter"/>
</dbReference>
<dbReference type="PANTHER" id="PTHR15157">
    <property type="entry name" value="UV RADIATION RESISTANCE-ASSOCIATED GENE PROTEIN"/>
    <property type="match status" value="1"/>
</dbReference>